<dbReference type="EMBL" id="CAVMJV010000002">
    <property type="protein sequence ID" value="CAK5013292.1"/>
    <property type="molecule type" value="Genomic_DNA"/>
</dbReference>
<name>A0ACB0XQT2_MELEN</name>
<evidence type="ECO:0000313" key="2">
    <source>
        <dbReference type="Proteomes" id="UP001497535"/>
    </source>
</evidence>
<gene>
    <name evidence="1" type="ORF">MENTE1834_LOCUS2368</name>
</gene>
<sequence>MECPSWMFSKALSHRQKVMRLYKRCLREIHAWYFSYDTHGFLEFRFQMVLMRARFDANKDVKDMQMAQFLLADGCRQVWANRHPDPYRFPNDVGGANYDREHWTPDEIAESNFHYTWPEREQFPYYYNKREQRKKELMEHWHKIEESWDQELDSIQKKLPEEEEEGKQQPSKFFLNFSFNFGSPFYFSYLMIVDSQKFF</sequence>
<protein>
    <submittedName>
        <fullName evidence="1">Uncharacterized protein</fullName>
    </submittedName>
</protein>
<accession>A0ACB0XQT2</accession>
<keyword evidence="2" id="KW-1185">Reference proteome</keyword>
<comment type="caution">
    <text evidence="1">The sequence shown here is derived from an EMBL/GenBank/DDBJ whole genome shotgun (WGS) entry which is preliminary data.</text>
</comment>
<evidence type="ECO:0000313" key="1">
    <source>
        <dbReference type="EMBL" id="CAK5013292.1"/>
    </source>
</evidence>
<organism evidence="1 2">
    <name type="scientific">Meloidogyne enterolobii</name>
    <name type="common">Root-knot nematode worm</name>
    <name type="synonym">Meloidogyne mayaguensis</name>
    <dbReference type="NCBI Taxonomy" id="390850"/>
    <lineage>
        <taxon>Eukaryota</taxon>
        <taxon>Metazoa</taxon>
        <taxon>Ecdysozoa</taxon>
        <taxon>Nematoda</taxon>
        <taxon>Chromadorea</taxon>
        <taxon>Rhabditida</taxon>
        <taxon>Tylenchina</taxon>
        <taxon>Tylenchomorpha</taxon>
        <taxon>Tylenchoidea</taxon>
        <taxon>Meloidogynidae</taxon>
        <taxon>Meloidogyninae</taxon>
        <taxon>Meloidogyne</taxon>
    </lineage>
</organism>
<proteinExistence type="predicted"/>
<dbReference type="Proteomes" id="UP001497535">
    <property type="component" value="Unassembled WGS sequence"/>
</dbReference>
<reference evidence="1" key="1">
    <citation type="submission" date="2023-11" db="EMBL/GenBank/DDBJ databases">
        <authorList>
            <person name="Poullet M."/>
        </authorList>
    </citation>
    <scope>NUCLEOTIDE SEQUENCE</scope>
    <source>
        <strain evidence="1">E1834</strain>
    </source>
</reference>